<dbReference type="Gene3D" id="3.30.70.270">
    <property type="match status" value="1"/>
</dbReference>
<gene>
    <name evidence="3" type="ORF">DAETH_09250</name>
</gene>
<evidence type="ECO:0000259" key="2">
    <source>
        <dbReference type="PROSITE" id="PS50887"/>
    </source>
</evidence>
<keyword evidence="1" id="KW-1133">Transmembrane helix</keyword>
<dbReference type="InterPro" id="IPR050469">
    <property type="entry name" value="Diguanylate_Cyclase"/>
</dbReference>
<dbReference type="EMBL" id="AP026560">
    <property type="protein sequence ID" value="BDP40956.1"/>
    <property type="molecule type" value="Genomic_DNA"/>
</dbReference>
<evidence type="ECO:0000313" key="3">
    <source>
        <dbReference type="EMBL" id="BDP40956.1"/>
    </source>
</evidence>
<accession>A0ABM8AB26</accession>
<dbReference type="SMART" id="SM00267">
    <property type="entry name" value="GGDEF"/>
    <property type="match status" value="1"/>
</dbReference>
<dbReference type="PANTHER" id="PTHR45138:SF9">
    <property type="entry name" value="DIGUANYLATE CYCLASE DGCM-RELATED"/>
    <property type="match status" value="1"/>
</dbReference>
<organism evidence="3 4">
    <name type="scientific">Deinococcus aetherius</name>
    <dbReference type="NCBI Taxonomy" id="200252"/>
    <lineage>
        <taxon>Bacteria</taxon>
        <taxon>Thermotogati</taxon>
        <taxon>Deinococcota</taxon>
        <taxon>Deinococci</taxon>
        <taxon>Deinococcales</taxon>
        <taxon>Deinococcaceae</taxon>
        <taxon>Deinococcus</taxon>
    </lineage>
</organism>
<keyword evidence="1" id="KW-0472">Membrane</keyword>
<feature type="transmembrane region" description="Helical" evidence="1">
    <location>
        <begin position="21"/>
        <end position="40"/>
    </location>
</feature>
<evidence type="ECO:0000313" key="4">
    <source>
        <dbReference type="Proteomes" id="UP001064971"/>
    </source>
</evidence>
<reference evidence="3" key="1">
    <citation type="submission" date="2022-07" db="EMBL/GenBank/DDBJ databases">
        <title>Complete Genome Sequence of the Radioresistant Bacterium Deinococcus aetherius ST0316, Isolated from the Air Dust collected in Lower Stratosphere above Japan.</title>
        <authorList>
            <person name="Satoh K."/>
            <person name="Hagiwara K."/>
            <person name="Katsumata K."/>
            <person name="Kubo A."/>
            <person name="Yokobori S."/>
            <person name="Yamagishi A."/>
            <person name="Oono Y."/>
            <person name="Narumi I."/>
        </authorList>
    </citation>
    <scope>NUCLEOTIDE SEQUENCE</scope>
    <source>
        <strain evidence="3">ST0316</strain>
    </source>
</reference>
<dbReference type="Proteomes" id="UP001064971">
    <property type="component" value="Chromosome"/>
</dbReference>
<sequence>MLTPRLASPLRPELRRSRQRLLWLLGGAYLLFAAVTALLNPPGAFPGAYQTPKFWIAGVFVVVLLCTALAPRHVRRVGVGAFMVLTPLLWLEAGRMTSSGTLPFELTVWSAALAGVAPLLLGSAWGGAAVLVFLAGLSLVLLEGPTLSPALLAAWVAGGLATGVTAGVSFVAARLIEANIALHEQASAQLQAARFDGLTRVLCRAATEEELEDRLRHAAEARAPLSVVMCDIDHFKAVNDQYGHPAGDDVLRGVAKRLRRTVRGSGGLVGRWGGEEFLILLPGLAKPEAQALAERLRQSVAASPVAGLPVTASLGVASYRLADDTADALLARADQALYAAKRSGRNNVK</sequence>
<dbReference type="CDD" id="cd01949">
    <property type="entry name" value="GGDEF"/>
    <property type="match status" value="1"/>
</dbReference>
<dbReference type="SUPFAM" id="SSF55073">
    <property type="entry name" value="Nucleotide cyclase"/>
    <property type="match status" value="1"/>
</dbReference>
<keyword evidence="1" id="KW-0812">Transmembrane</keyword>
<feature type="transmembrane region" description="Helical" evidence="1">
    <location>
        <begin position="152"/>
        <end position="176"/>
    </location>
</feature>
<dbReference type="InterPro" id="IPR029787">
    <property type="entry name" value="Nucleotide_cyclase"/>
</dbReference>
<keyword evidence="4" id="KW-1185">Reference proteome</keyword>
<protein>
    <submittedName>
        <fullName evidence="3">GGDEF domain-containing protein</fullName>
    </submittedName>
</protein>
<evidence type="ECO:0000256" key="1">
    <source>
        <dbReference type="SAM" id="Phobius"/>
    </source>
</evidence>
<feature type="transmembrane region" description="Helical" evidence="1">
    <location>
        <begin position="113"/>
        <end position="140"/>
    </location>
</feature>
<feature type="transmembrane region" description="Helical" evidence="1">
    <location>
        <begin position="52"/>
        <end position="70"/>
    </location>
</feature>
<dbReference type="PANTHER" id="PTHR45138">
    <property type="entry name" value="REGULATORY COMPONENTS OF SENSORY TRANSDUCTION SYSTEM"/>
    <property type="match status" value="1"/>
</dbReference>
<dbReference type="RefSeq" id="WP_264776755.1">
    <property type="nucleotide sequence ID" value="NZ_AP026560.1"/>
</dbReference>
<dbReference type="InterPro" id="IPR043128">
    <property type="entry name" value="Rev_trsase/Diguanyl_cyclase"/>
</dbReference>
<proteinExistence type="predicted"/>
<name>A0ABM8AB26_9DEIO</name>
<feature type="domain" description="GGDEF" evidence="2">
    <location>
        <begin position="223"/>
        <end position="349"/>
    </location>
</feature>
<dbReference type="Pfam" id="PF00990">
    <property type="entry name" value="GGDEF"/>
    <property type="match status" value="1"/>
</dbReference>
<dbReference type="NCBIfam" id="TIGR00254">
    <property type="entry name" value="GGDEF"/>
    <property type="match status" value="1"/>
</dbReference>
<dbReference type="PROSITE" id="PS50887">
    <property type="entry name" value="GGDEF"/>
    <property type="match status" value="1"/>
</dbReference>
<dbReference type="InterPro" id="IPR000160">
    <property type="entry name" value="GGDEF_dom"/>
</dbReference>